<gene>
    <name evidence="1" type="ORF">DFP79_2448</name>
</gene>
<evidence type="ECO:0000313" key="1">
    <source>
        <dbReference type="EMBL" id="TDO96686.1"/>
    </source>
</evidence>
<proteinExistence type="predicted"/>
<protein>
    <submittedName>
        <fullName evidence="1">Uncharacterized protein</fullName>
    </submittedName>
</protein>
<accession>A0A4R6M6G6</accession>
<evidence type="ECO:0000313" key="2">
    <source>
        <dbReference type="Proteomes" id="UP000294656"/>
    </source>
</evidence>
<reference evidence="1 2" key="1">
    <citation type="submission" date="2019-03" db="EMBL/GenBank/DDBJ databases">
        <title>Genomic Encyclopedia of Type Strains, Phase III (KMG-III): the genomes of soil and plant-associated and newly described type strains.</title>
        <authorList>
            <person name="Whitman W."/>
        </authorList>
    </citation>
    <scope>NUCLEOTIDE SEQUENCE [LARGE SCALE GENOMIC DNA]</scope>
    <source>
        <strain evidence="1 2">CECT 7378</strain>
    </source>
</reference>
<dbReference type="AlphaFoldDB" id="A0A4R6M6G6"/>
<dbReference type="RefSeq" id="WP_133504197.1">
    <property type="nucleotide sequence ID" value="NZ_SNXC01000013.1"/>
</dbReference>
<dbReference type="EMBL" id="SNXC01000013">
    <property type="protein sequence ID" value="TDO96686.1"/>
    <property type="molecule type" value="Genomic_DNA"/>
</dbReference>
<dbReference type="Proteomes" id="UP000294656">
    <property type="component" value="Unassembled WGS sequence"/>
</dbReference>
<keyword evidence="2" id="KW-1185">Reference proteome</keyword>
<organism evidence="1 2">
    <name type="scientific">Marinomonas balearica</name>
    <dbReference type="NCBI Taxonomy" id="491947"/>
    <lineage>
        <taxon>Bacteria</taxon>
        <taxon>Pseudomonadati</taxon>
        <taxon>Pseudomonadota</taxon>
        <taxon>Gammaproteobacteria</taxon>
        <taxon>Oceanospirillales</taxon>
        <taxon>Oceanospirillaceae</taxon>
        <taxon>Marinomonas</taxon>
    </lineage>
</organism>
<comment type="caution">
    <text evidence="1">The sequence shown here is derived from an EMBL/GenBank/DDBJ whole genome shotgun (WGS) entry which is preliminary data.</text>
</comment>
<sequence length="539" mass="60006">MNEINGSKEQPLHQQQVNLGVQQPGRTPLLAGTKKRTNTTVIRADALPPLSYSAFLHDDLKPTPKLAKKLGIIDAESEWGDGVLAATRRICDAEVKPRIVSQLTEYSLKYREGDHPLISLIAKEERRQPNTYQYVWMKREDTNVLREEHANLGANPIFTSSVLTNLKLCKFTTPNFDATVYKTTQMADAYIETTTTAYSTSSAGDLHHYDAIERITDKIPIEVKIERPDLEKNEVGVGAQANRNVRHIVGRAGFGNETETVAQITMYRNLYEIEKKQQINSVSALAGKLSKLFIDQIVTFQGAYDIGGQAQTIWLSKMGRLAANAGVAHLMACWKDQQNDKDWDTILNKINKPKVMTNERKLEKSLSSIEEALSKQRRSRMIMASLHGTSSAVVLLESIYSITDSKYVGSDIEDVLSTMCKTTSQVGKLARGLEGLIQTIGILTPIGEGNDSRLTRLSKIYAAYKSTKAAAQHLKQLEGVGNLLVTLTETYKMIEQSDLETTTIDELHTTARTITTNLAAMQRTMDPMIAYINKHIGCK</sequence>
<name>A0A4R6M6G6_9GAMM</name>